<gene>
    <name evidence="8" type="ORF">E6K78_12620</name>
</gene>
<dbReference type="AlphaFoldDB" id="A0A538TDG2"/>
<dbReference type="CDD" id="cd00751">
    <property type="entry name" value="thiolase"/>
    <property type="match status" value="1"/>
</dbReference>
<dbReference type="SUPFAM" id="SSF53901">
    <property type="entry name" value="Thiolase-like"/>
    <property type="match status" value="2"/>
</dbReference>
<dbReference type="PIRSF" id="PIRSF000429">
    <property type="entry name" value="Ac-CoA_Ac_transf"/>
    <property type="match status" value="1"/>
</dbReference>
<dbReference type="PANTHER" id="PTHR42689:SF1">
    <property type="entry name" value="ACETYL-COA ACYLTRANSFERASE FADA2 (3-KETOACYL-COA THIOLASE) (BETA-KETOTHIOLASE)-RELATED"/>
    <property type="match status" value="1"/>
</dbReference>
<comment type="similarity">
    <text evidence="1 5">Belongs to the thiolase-like superfamily. Thiolase family.</text>
</comment>
<dbReference type="PANTHER" id="PTHR42689">
    <property type="entry name" value="ACETYL-COA ACYLTRANSFERASE FADA2 (3-KETOACYL-COA THIOLASE) (BETA-KETOTHIOLASE)-RELATED"/>
    <property type="match status" value="1"/>
</dbReference>
<dbReference type="GO" id="GO:0003988">
    <property type="term" value="F:acetyl-CoA C-acyltransferase activity"/>
    <property type="evidence" value="ECO:0007669"/>
    <property type="project" value="UniProtKB-EC"/>
</dbReference>
<protein>
    <submittedName>
        <fullName evidence="8">Acetyl-CoA C-acyltransferase</fullName>
        <ecNumber evidence="8">2.3.1.16</ecNumber>
    </submittedName>
</protein>
<dbReference type="EMBL" id="VBOY01000168">
    <property type="protein sequence ID" value="TMQ61616.1"/>
    <property type="molecule type" value="Genomic_DNA"/>
</dbReference>
<evidence type="ECO:0000256" key="2">
    <source>
        <dbReference type="ARBA" id="ARBA00022679"/>
    </source>
</evidence>
<evidence type="ECO:0000256" key="1">
    <source>
        <dbReference type="ARBA" id="ARBA00010982"/>
    </source>
</evidence>
<keyword evidence="3 5" id="KW-0012">Acyltransferase</keyword>
<feature type="domain" description="Thiolase N-terminal" evidence="6">
    <location>
        <begin position="12"/>
        <end position="273"/>
    </location>
</feature>
<dbReference type="Pfam" id="PF02803">
    <property type="entry name" value="Thiolase_C"/>
    <property type="match status" value="1"/>
</dbReference>
<keyword evidence="2 5" id="KW-0808">Transferase</keyword>
<dbReference type="NCBIfam" id="TIGR01930">
    <property type="entry name" value="AcCoA-C-Actrans"/>
    <property type="match status" value="1"/>
</dbReference>
<evidence type="ECO:0000256" key="5">
    <source>
        <dbReference type="RuleBase" id="RU003557"/>
    </source>
</evidence>
<evidence type="ECO:0000259" key="6">
    <source>
        <dbReference type="Pfam" id="PF00108"/>
    </source>
</evidence>
<sequence>MRPTASPAIWLAAGLRTPFLRVDGPFSGRDALALSVPVVQAMARQVTGAIDFGVWGSVLLNLAYSNLAREVWLEAGLEPHVPSFTTIMQCSTSMAGAFEAAGLLAHGGHALALAGGVESMSRVQIGLGQNLSDWLRRLGQGRGLKRKLGAVAALRPRDVRLHVPEVKNRVTGKSMGEHCEEMAREWKIGRLEQDELALRSHQGTIAAQDAGFFDDLIVPVDGISRDAFPRRDTSLEKLAALRPAFDRSSGQGTLTAGNSSPLTDGAAALWIATDEGLSRLPATLPRARLVDFEMAAVDIFREGLLMAPAAAIPRMLARQGLRYEDVALWEIHEAFAAQVLCNVKALEDERYVREKSGVPHSFGPFPRDRVNPNGGSVAIGHPFGATGARILSQSLKQLAAMPPASRAVVSICADGGVGTVALLQT</sequence>
<dbReference type="PROSITE" id="PS00737">
    <property type="entry name" value="THIOLASE_2"/>
    <property type="match status" value="1"/>
</dbReference>
<organism evidence="8 9">
    <name type="scientific">Eiseniibacteriota bacterium</name>
    <dbReference type="NCBI Taxonomy" id="2212470"/>
    <lineage>
        <taxon>Bacteria</taxon>
        <taxon>Candidatus Eiseniibacteriota</taxon>
    </lineage>
</organism>
<dbReference type="GO" id="GO:0005829">
    <property type="term" value="C:cytosol"/>
    <property type="evidence" value="ECO:0007669"/>
    <property type="project" value="TreeGrafter"/>
</dbReference>
<evidence type="ECO:0000256" key="4">
    <source>
        <dbReference type="PIRSR" id="PIRSR000429-1"/>
    </source>
</evidence>
<comment type="caution">
    <text evidence="8">The sequence shown here is derived from an EMBL/GenBank/DDBJ whole genome shotgun (WGS) entry which is preliminary data.</text>
</comment>
<dbReference type="InterPro" id="IPR050521">
    <property type="entry name" value="3-ketoacyl-CoA_Thiolase"/>
</dbReference>
<dbReference type="InterPro" id="IPR016039">
    <property type="entry name" value="Thiolase-like"/>
</dbReference>
<dbReference type="Pfam" id="PF00108">
    <property type="entry name" value="Thiolase_N"/>
    <property type="match status" value="1"/>
</dbReference>
<dbReference type="Proteomes" id="UP000316609">
    <property type="component" value="Unassembled WGS sequence"/>
</dbReference>
<dbReference type="InterPro" id="IPR020617">
    <property type="entry name" value="Thiolase_C"/>
</dbReference>
<dbReference type="InterPro" id="IPR020613">
    <property type="entry name" value="Thiolase_CS"/>
</dbReference>
<dbReference type="EC" id="2.3.1.16" evidence="8"/>
<proteinExistence type="inferred from homology"/>
<evidence type="ECO:0000313" key="8">
    <source>
        <dbReference type="EMBL" id="TMQ61616.1"/>
    </source>
</evidence>
<feature type="domain" description="Thiolase C-terminal" evidence="7">
    <location>
        <begin position="285"/>
        <end position="424"/>
    </location>
</feature>
<dbReference type="InterPro" id="IPR002155">
    <property type="entry name" value="Thiolase"/>
</dbReference>
<evidence type="ECO:0000313" key="9">
    <source>
        <dbReference type="Proteomes" id="UP000316609"/>
    </source>
</evidence>
<dbReference type="InterPro" id="IPR020616">
    <property type="entry name" value="Thiolase_N"/>
</dbReference>
<dbReference type="Gene3D" id="3.40.47.10">
    <property type="match status" value="1"/>
</dbReference>
<reference evidence="8 9" key="1">
    <citation type="journal article" date="2019" name="Nat. Microbiol.">
        <title>Mediterranean grassland soil C-N compound turnover is dependent on rainfall and depth, and is mediated by genomically divergent microorganisms.</title>
        <authorList>
            <person name="Diamond S."/>
            <person name="Andeer P.F."/>
            <person name="Li Z."/>
            <person name="Crits-Christoph A."/>
            <person name="Burstein D."/>
            <person name="Anantharaman K."/>
            <person name="Lane K.R."/>
            <person name="Thomas B.C."/>
            <person name="Pan C."/>
            <person name="Northen T.R."/>
            <person name="Banfield J.F."/>
        </authorList>
    </citation>
    <scope>NUCLEOTIDE SEQUENCE [LARGE SCALE GENOMIC DNA]</scope>
    <source>
        <strain evidence="8">WS_8</strain>
    </source>
</reference>
<feature type="active site" description="Proton acceptor" evidence="4">
    <location>
        <position position="412"/>
    </location>
</feature>
<feature type="active site" description="Acyl-thioester intermediate" evidence="4">
    <location>
        <position position="90"/>
    </location>
</feature>
<accession>A0A538TDG2</accession>
<evidence type="ECO:0000256" key="3">
    <source>
        <dbReference type="ARBA" id="ARBA00023315"/>
    </source>
</evidence>
<name>A0A538TDG2_UNCEI</name>
<feature type="active site" description="Proton acceptor" evidence="4">
    <location>
        <position position="381"/>
    </location>
</feature>
<evidence type="ECO:0000259" key="7">
    <source>
        <dbReference type="Pfam" id="PF02803"/>
    </source>
</evidence>